<organism evidence="1 2">
    <name type="scientific">Monosporascus ibericus</name>
    <dbReference type="NCBI Taxonomy" id="155417"/>
    <lineage>
        <taxon>Eukaryota</taxon>
        <taxon>Fungi</taxon>
        <taxon>Dikarya</taxon>
        <taxon>Ascomycota</taxon>
        <taxon>Pezizomycotina</taxon>
        <taxon>Sordariomycetes</taxon>
        <taxon>Xylariomycetidae</taxon>
        <taxon>Xylariales</taxon>
        <taxon>Xylariales incertae sedis</taxon>
        <taxon>Monosporascus</taxon>
    </lineage>
</organism>
<gene>
    <name evidence="1" type="ORF">DL764_002496</name>
</gene>
<reference evidence="1 2" key="1">
    <citation type="submission" date="2018-06" db="EMBL/GenBank/DDBJ databases">
        <title>Complete Genomes of Monosporascus.</title>
        <authorList>
            <person name="Robinson A.J."/>
            <person name="Natvig D.O."/>
        </authorList>
    </citation>
    <scope>NUCLEOTIDE SEQUENCE [LARGE SCALE GENOMIC DNA]</scope>
    <source>
        <strain evidence="1 2">CBS 110550</strain>
    </source>
</reference>
<dbReference type="Proteomes" id="UP000293360">
    <property type="component" value="Unassembled WGS sequence"/>
</dbReference>
<evidence type="ECO:0000313" key="2">
    <source>
        <dbReference type="Proteomes" id="UP000293360"/>
    </source>
</evidence>
<protein>
    <submittedName>
        <fullName evidence="1">Uncharacterized protein</fullName>
    </submittedName>
</protein>
<sequence>MDGRVEAHGEPRALGHRLQVPLRVRVPGAPVGAEEEQGKEAPSGSVATIGDRVLVSLAPPLERALSFFSWRYYMQEKELRPPPPPPLRTLPN</sequence>
<accession>A0A4V1XBU7</accession>
<evidence type="ECO:0000313" key="1">
    <source>
        <dbReference type="EMBL" id="RYP07489.1"/>
    </source>
</evidence>
<proteinExistence type="predicted"/>
<dbReference type="EMBL" id="QJNU01000096">
    <property type="protein sequence ID" value="RYP07489.1"/>
    <property type="molecule type" value="Genomic_DNA"/>
</dbReference>
<comment type="caution">
    <text evidence="1">The sequence shown here is derived from an EMBL/GenBank/DDBJ whole genome shotgun (WGS) entry which is preliminary data.</text>
</comment>
<dbReference type="AlphaFoldDB" id="A0A4V1XBU7"/>
<keyword evidence="2" id="KW-1185">Reference proteome</keyword>
<name>A0A4V1XBU7_9PEZI</name>